<evidence type="ECO:0000256" key="4">
    <source>
        <dbReference type="PIRSR" id="PIRSR001365-2"/>
    </source>
</evidence>
<dbReference type="SMART" id="SM01130">
    <property type="entry name" value="DHDPS"/>
    <property type="match status" value="1"/>
</dbReference>
<sequence>MSNAGGRPRLAGVYPVFQTPFHEDESIDFDTLEAEFRWIFDQGADGIVMAMVSEVLRLSGEERRRLAEHACRLGRGRGAVIISVGAESARVAEEFARHAESVGADALMAIPPISVAVTEPELLRYYERLLRAVAIPLVVQDASGYVGRPMSIAMQARLLEEFGDRVLYKPEAAPIGPRLTELREATGGRARVFEGSGGIALVDSYRRGIVGTMPGAEIVDAIVALWRALQAGDEARIYRLSTPIASLVALQTGLDGFLAVEKYLLVRRGVFRNAIARGPVGYHLDDETRREVDRLDSLLRDAVEAAR</sequence>
<dbReference type="GO" id="GO:0008840">
    <property type="term" value="F:4-hydroxy-tetrahydrodipicolinate synthase activity"/>
    <property type="evidence" value="ECO:0007669"/>
    <property type="project" value="UniProtKB-EC"/>
</dbReference>
<evidence type="ECO:0000256" key="1">
    <source>
        <dbReference type="ARBA" id="ARBA00007592"/>
    </source>
</evidence>
<dbReference type="Gene3D" id="3.20.20.70">
    <property type="entry name" value="Aldolase class I"/>
    <property type="match status" value="1"/>
</dbReference>
<proteinExistence type="inferred from homology"/>
<evidence type="ECO:0000256" key="2">
    <source>
        <dbReference type="ARBA" id="ARBA00023239"/>
    </source>
</evidence>
<evidence type="ECO:0000313" key="5">
    <source>
        <dbReference type="EMBL" id="QDV39254.1"/>
    </source>
</evidence>
<feature type="binding site" evidence="4">
    <location>
        <position position="213"/>
    </location>
    <ligand>
        <name>pyruvate</name>
        <dbReference type="ChEBI" id="CHEBI:15361"/>
    </ligand>
</feature>
<evidence type="ECO:0000256" key="3">
    <source>
        <dbReference type="PIRNR" id="PIRNR001365"/>
    </source>
</evidence>
<dbReference type="PIRSF" id="PIRSF001365">
    <property type="entry name" value="DHDPS"/>
    <property type="match status" value="1"/>
</dbReference>
<dbReference type="PANTHER" id="PTHR12128">
    <property type="entry name" value="DIHYDRODIPICOLINATE SYNTHASE"/>
    <property type="match status" value="1"/>
</dbReference>
<accession>A0A518HEJ3</accession>
<reference evidence="5 6" key="1">
    <citation type="submission" date="2019-02" db="EMBL/GenBank/DDBJ databases">
        <title>Deep-cultivation of Planctomycetes and their phenomic and genomic characterization uncovers novel biology.</title>
        <authorList>
            <person name="Wiegand S."/>
            <person name="Jogler M."/>
            <person name="Boedeker C."/>
            <person name="Pinto D."/>
            <person name="Vollmers J."/>
            <person name="Rivas-Marin E."/>
            <person name="Kohn T."/>
            <person name="Peeters S.H."/>
            <person name="Heuer A."/>
            <person name="Rast P."/>
            <person name="Oberbeckmann S."/>
            <person name="Bunk B."/>
            <person name="Jeske O."/>
            <person name="Meyerdierks A."/>
            <person name="Storesund J.E."/>
            <person name="Kallscheuer N."/>
            <person name="Luecker S."/>
            <person name="Lage O.M."/>
            <person name="Pohl T."/>
            <person name="Merkel B.J."/>
            <person name="Hornburger P."/>
            <person name="Mueller R.-W."/>
            <person name="Bruemmer F."/>
            <person name="Labrenz M."/>
            <person name="Spormann A.M."/>
            <person name="Op den Camp H."/>
            <person name="Overmann J."/>
            <person name="Amann R."/>
            <person name="Jetten M.S.M."/>
            <person name="Mascher T."/>
            <person name="Medema M.H."/>
            <person name="Devos D.P."/>
            <person name="Kaster A.-K."/>
            <person name="Ovreas L."/>
            <person name="Rohde M."/>
            <person name="Galperin M.Y."/>
            <person name="Jogler C."/>
        </authorList>
    </citation>
    <scope>NUCLEOTIDE SEQUENCE [LARGE SCALE GENOMIC DNA]</scope>
    <source>
        <strain evidence="5 6">ElP</strain>
        <plasmid evidence="6">pelp_1</plasmid>
    </source>
</reference>
<gene>
    <name evidence="5" type="primary">dapA</name>
    <name evidence="5" type="ORF">ElP_72180</name>
</gene>
<keyword evidence="2 3" id="KW-0456">Lyase</keyword>
<evidence type="ECO:0000313" key="6">
    <source>
        <dbReference type="Proteomes" id="UP000317835"/>
    </source>
</evidence>
<dbReference type="EC" id="4.3.3.7" evidence="5"/>
<dbReference type="KEGG" id="tpla:ElP_72180"/>
<dbReference type="EMBL" id="CP036427">
    <property type="protein sequence ID" value="QDV39254.1"/>
    <property type="molecule type" value="Genomic_DNA"/>
</dbReference>
<dbReference type="OrthoDB" id="9771791at2"/>
<dbReference type="RefSeq" id="WP_145279473.1">
    <property type="nucleotide sequence ID" value="NZ_CP036427.1"/>
</dbReference>
<dbReference type="AlphaFoldDB" id="A0A518HEJ3"/>
<dbReference type="SUPFAM" id="SSF51569">
    <property type="entry name" value="Aldolase"/>
    <property type="match status" value="1"/>
</dbReference>
<dbReference type="CDD" id="cd00408">
    <property type="entry name" value="DHDPS-like"/>
    <property type="match status" value="1"/>
</dbReference>
<organism evidence="5 6">
    <name type="scientific">Tautonia plasticadhaerens</name>
    <dbReference type="NCBI Taxonomy" id="2527974"/>
    <lineage>
        <taxon>Bacteria</taxon>
        <taxon>Pseudomonadati</taxon>
        <taxon>Planctomycetota</taxon>
        <taxon>Planctomycetia</taxon>
        <taxon>Isosphaerales</taxon>
        <taxon>Isosphaeraceae</taxon>
        <taxon>Tautonia</taxon>
    </lineage>
</organism>
<protein>
    <submittedName>
        <fullName evidence="5">4-hydroxy-tetrahydrodipicolinate synthase</fullName>
        <ecNumber evidence="5">4.3.3.7</ecNumber>
    </submittedName>
</protein>
<dbReference type="GO" id="GO:0005829">
    <property type="term" value="C:cytosol"/>
    <property type="evidence" value="ECO:0007669"/>
    <property type="project" value="TreeGrafter"/>
</dbReference>
<geneLocation type="plasmid" evidence="6">
    <name>pelp_1</name>
</geneLocation>
<name>A0A518HEJ3_9BACT</name>
<dbReference type="InterPro" id="IPR013785">
    <property type="entry name" value="Aldolase_TIM"/>
</dbReference>
<keyword evidence="5" id="KW-0614">Plasmid</keyword>
<dbReference type="Proteomes" id="UP000317835">
    <property type="component" value="Plasmid pElP_1"/>
</dbReference>
<comment type="similarity">
    <text evidence="1 3">Belongs to the DapA family.</text>
</comment>
<keyword evidence="6" id="KW-1185">Reference proteome</keyword>
<dbReference type="Pfam" id="PF00701">
    <property type="entry name" value="DHDPS"/>
    <property type="match status" value="1"/>
</dbReference>
<dbReference type="InterPro" id="IPR002220">
    <property type="entry name" value="DapA-like"/>
</dbReference>
<dbReference type="PANTHER" id="PTHR12128:SF66">
    <property type="entry name" value="4-HYDROXY-2-OXOGLUTARATE ALDOLASE, MITOCHONDRIAL"/>
    <property type="match status" value="1"/>
</dbReference>